<dbReference type="InterPro" id="IPR000092">
    <property type="entry name" value="Polyprenyl_synt"/>
</dbReference>
<reference evidence="3 4" key="1">
    <citation type="submission" date="2021-02" db="EMBL/GenBank/DDBJ databases">
        <title>Streptomyces spirodelae sp. nov., isolated from duckweed.</title>
        <authorList>
            <person name="Saimee Y."/>
            <person name="Duangmal K."/>
        </authorList>
    </citation>
    <scope>NUCLEOTIDE SEQUENCE [LARGE SCALE GENOMIC DNA]</scope>
    <source>
        <strain evidence="3 4">DSM 42105</strain>
    </source>
</reference>
<evidence type="ECO:0000313" key="3">
    <source>
        <dbReference type="EMBL" id="MBO8197194.1"/>
    </source>
</evidence>
<dbReference type="RefSeq" id="WP_209209011.1">
    <property type="nucleotide sequence ID" value="NZ_JAFFZM010000001.1"/>
</dbReference>
<accession>A0ABS3XP63</accession>
<evidence type="ECO:0000256" key="1">
    <source>
        <dbReference type="RuleBase" id="RU004466"/>
    </source>
</evidence>
<evidence type="ECO:0000313" key="4">
    <source>
        <dbReference type="Proteomes" id="UP000721954"/>
    </source>
</evidence>
<dbReference type="Gene3D" id="1.10.600.10">
    <property type="entry name" value="Farnesyl Diphosphate Synthase"/>
    <property type="match status" value="1"/>
</dbReference>
<dbReference type="InterPro" id="IPR008949">
    <property type="entry name" value="Isoprenoid_synthase_dom_sf"/>
</dbReference>
<dbReference type="PANTHER" id="PTHR12001:SF86">
    <property type="entry name" value="GERANYLGERANYL DIPHOSPHATE SYNTHASE"/>
    <property type="match status" value="1"/>
</dbReference>
<evidence type="ECO:0000256" key="2">
    <source>
        <dbReference type="SAM" id="MobiDB-lite"/>
    </source>
</evidence>
<feature type="region of interest" description="Disordered" evidence="2">
    <location>
        <begin position="155"/>
        <end position="183"/>
    </location>
</feature>
<dbReference type="GeneID" id="96257464"/>
<name>A0ABS3XP63_9ACTN</name>
<dbReference type="PANTHER" id="PTHR12001">
    <property type="entry name" value="GERANYLGERANYL PYROPHOSPHATE SYNTHASE"/>
    <property type="match status" value="1"/>
</dbReference>
<comment type="similarity">
    <text evidence="1">Belongs to the FPP/GGPP synthase family.</text>
</comment>
<organism evidence="3 4">
    <name type="scientific">Streptomyces smyrnaeus</name>
    <dbReference type="NCBI Taxonomy" id="1387713"/>
    <lineage>
        <taxon>Bacteria</taxon>
        <taxon>Bacillati</taxon>
        <taxon>Actinomycetota</taxon>
        <taxon>Actinomycetes</taxon>
        <taxon>Kitasatosporales</taxon>
        <taxon>Streptomycetaceae</taxon>
        <taxon>Streptomyces</taxon>
    </lineage>
</organism>
<dbReference type="Proteomes" id="UP000721954">
    <property type="component" value="Unassembled WGS sequence"/>
</dbReference>
<dbReference type="EMBL" id="JAFFZM010000001">
    <property type="protein sequence ID" value="MBO8197194.1"/>
    <property type="molecule type" value="Genomic_DNA"/>
</dbReference>
<keyword evidence="1" id="KW-0808">Transferase</keyword>
<gene>
    <name evidence="3" type="ORF">JW613_02525</name>
</gene>
<proteinExistence type="inferred from homology"/>
<sequence length="386" mass="39403">MTTHDLSDVPAAPSLLAYAHERTEPALREAVGALQPELRRVCGYHFGWTRPDGSPTYGVTPGPYPHAALTLHAAGAGEAERDGGLPEASTAAALPGAAAVELVHNWAALHDDVMDGEALRRGRSAVWAVYGTGWAVLAGDALLGAATRCLLASAEPEATDGPGGGTLDVEPSGARSAEPAGTEAAGQARAAVLQMLTRTTSRLIGGRSAELALRRRAPEGISVEEYAAVAAARTSSLLECALAGGALLGGAEERVVEALSRAGHHLGIAVQAARDIEDLWSGTGLSGRPVMSGLREGGPSLPLIAALRAGNPAARTLAQSLGGGPACPPPPDELADLIENAGGRAAAHEISAWQLSEAYTQLDKAALPPASHAALRVLFRHTVTRA</sequence>
<dbReference type="Pfam" id="PF00348">
    <property type="entry name" value="polyprenyl_synt"/>
    <property type="match status" value="1"/>
</dbReference>
<keyword evidence="4" id="KW-1185">Reference proteome</keyword>
<dbReference type="SUPFAM" id="SSF48576">
    <property type="entry name" value="Terpenoid synthases"/>
    <property type="match status" value="1"/>
</dbReference>
<comment type="caution">
    <text evidence="3">The sequence shown here is derived from an EMBL/GenBank/DDBJ whole genome shotgun (WGS) entry which is preliminary data.</text>
</comment>
<protein>
    <submittedName>
        <fullName evidence="3">Polyprenyl synthetase family protein</fullName>
    </submittedName>
</protein>